<evidence type="ECO:0000313" key="3">
    <source>
        <dbReference type="Proteomes" id="UP000823399"/>
    </source>
</evidence>
<feature type="region of interest" description="Disordered" evidence="1">
    <location>
        <begin position="316"/>
        <end position="355"/>
    </location>
</feature>
<evidence type="ECO:0000313" key="2">
    <source>
        <dbReference type="EMBL" id="KAG2094825.1"/>
    </source>
</evidence>
<dbReference type="EMBL" id="JABBWM010000077">
    <property type="protein sequence ID" value="KAG2094825.1"/>
    <property type="molecule type" value="Genomic_DNA"/>
</dbReference>
<feature type="region of interest" description="Disordered" evidence="1">
    <location>
        <begin position="184"/>
        <end position="250"/>
    </location>
</feature>
<protein>
    <submittedName>
        <fullName evidence="2">Uncharacterized protein</fullName>
    </submittedName>
</protein>
<dbReference type="OrthoDB" id="2656094at2759"/>
<dbReference type="Proteomes" id="UP000823399">
    <property type="component" value="Unassembled WGS sequence"/>
</dbReference>
<accession>A0A9P7JPF2</accession>
<evidence type="ECO:0000256" key="1">
    <source>
        <dbReference type="SAM" id="MobiDB-lite"/>
    </source>
</evidence>
<gene>
    <name evidence="2" type="ORF">F5147DRAFT_778852</name>
</gene>
<name>A0A9P7JPF2_9AGAM</name>
<sequence length="355" mass="38298">MTAIISKSLHFVDVATQTDAHSFTITHLLVDAAVITEDPGVSSLQVDAGWKTLDGIPCIMGGLTALVASVGGTLRGRTQNDFPWKTLPKELAWLGCCLVNYPNETLMPGETRPTLSRSKGVHDLTLPHRINLVNALKMGTLTIRAVTHDAARTRLTMSTDPVIIGEAPSHRSIYSRGRRVFANGDIDCKGPRRLASPPSTPPTSTPPTRPSTPPARPSTPPTRPSTRATRPSTCAARPSTHAARPDTSPTCRHVQVFVEISRPPPRPASRAVSKVIPPSTTHTISRLPPWPASRAAAKATTSSIAHTTDLIPPITAIEWPASSSEYVDDDTLDEESDASESDRRPAKHLRRYNSK</sequence>
<feature type="compositionally biased region" description="Low complexity" evidence="1">
    <location>
        <begin position="224"/>
        <end position="233"/>
    </location>
</feature>
<feature type="compositionally biased region" description="Pro residues" evidence="1">
    <location>
        <begin position="198"/>
        <end position="223"/>
    </location>
</feature>
<reference evidence="2" key="1">
    <citation type="journal article" date="2020" name="New Phytol.">
        <title>Comparative genomics reveals dynamic genome evolution in host specialist ectomycorrhizal fungi.</title>
        <authorList>
            <person name="Lofgren L.A."/>
            <person name="Nguyen N.H."/>
            <person name="Vilgalys R."/>
            <person name="Ruytinx J."/>
            <person name="Liao H.L."/>
            <person name="Branco S."/>
            <person name="Kuo A."/>
            <person name="LaButti K."/>
            <person name="Lipzen A."/>
            <person name="Andreopoulos W."/>
            <person name="Pangilinan J."/>
            <person name="Riley R."/>
            <person name="Hundley H."/>
            <person name="Na H."/>
            <person name="Barry K."/>
            <person name="Grigoriev I.V."/>
            <person name="Stajich J.E."/>
            <person name="Kennedy P.G."/>
        </authorList>
    </citation>
    <scope>NUCLEOTIDE SEQUENCE</scope>
    <source>
        <strain evidence="2">FC423</strain>
    </source>
</reference>
<feature type="compositionally biased region" description="Acidic residues" evidence="1">
    <location>
        <begin position="326"/>
        <end position="339"/>
    </location>
</feature>
<organism evidence="2 3">
    <name type="scientific">Suillus discolor</name>
    <dbReference type="NCBI Taxonomy" id="1912936"/>
    <lineage>
        <taxon>Eukaryota</taxon>
        <taxon>Fungi</taxon>
        <taxon>Dikarya</taxon>
        <taxon>Basidiomycota</taxon>
        <taxon>Agaricomycotina</taxon>
        <taxon>Agaricomycetes</taxon>
        <taxon>Agaricomycetidae</taxon>
        <taxon>Boletales</taxon>
        <taxon>Suillineae</taxon>
        <taxon>Suillaceae</taxon>
        <taxon>Suillus</taxon>
    </lineage>
</organism>
<feature type="compositionally biased region" description="Basic residues" evidence="1">
    <location>
        <begin position="345"/>
        <end position="355"/>
    </location>
</feature>
<dbReference type="GeneID" id="64704458"/>
<proteinExistence type="predicted"/>
<dbReference type="RefSeq" id="XP_041287638.1">
    <property type="nucleotide sequence ID" value="XM_041442199.1"/>
</dbReference>
<dbReference type="AlphaFoldDB" id="A0A9P7JPF2"/>
<comment type="caution">
    <text evidence="2">The sequence shown here is derived from an EMBL/GenBank/DDBJ whole genome shotgun (WGS) entry which is preliminary data.</text>
</comment>
<keyword evidence="3" id="KW-1185">Reference proteome</keyword>